<organism evidence="2 3">
    <name type="scientific">Lophiotrema nucula</name>
    <dbReference type="NCBI Taxonomy" id="690887"/>
    <lineage>
        <taxon>Eukaryota</taxon>
        <taxon>Fungi</taxon>
        <taxon>Dikarya</taxon>
        <taxon>Ascomycota</taxon>
        <taxon>Pezizomycotina</taxon>
        <taxon>Dothideomycetes</taxon>
        <taxon>Pleosporomycetidae</taxon>
        <taxon>Pleosporales</taxon>
        <taxon>Lophiotremataceae</taxon>
        <taxon>Lophiotrema</taxon>
    </lineage>
</organism>
<evidence type="ECO:0000313" key="2">
    <source>
        <dbReference type="EMBL" id="KAF2115719.1"/>
    </source>
</evidence>
<name>A0A6A5Z879_9PLEO</name>
<dbReference type="Proteomes" id="UP000799770">
    <property type="component" value="Unassembled WGS sequence"/>
</dbReference>
<accession>A0A6A5Z879</accession>
<dbReference type="AlphaFoldDB" id="A0A6A5Z879"/>
<keyword evidence="3" id="KW-1185">Reference proteome</keyword>
<proteinExistence type="predicted"/>
<reference evidence="2" key="1">
    <citation type="journal article" date="2020" name="Stud. Mycol.">
        <title>101 Dothideomycetes genomes: a test case for predicting lifestyles and emergence of pathogens.</title>
        <authorList>
            <person name="Haridas S."/>
            <person name="Albert R."/>
            <person name="Binder M."/>
            <person name="Bloem J."/>
            <person name="Labutti K."/>
            <person name="Salamov A."/>
            <person name="Andreopoulos B."/>
            <person name="Baker S."/>
            <person name="Barry K."/>
            <person name="Bills G."/>
            <person name="Bluhm B."/>
            <person name="Cannon C."/>
            <person name="Castanera R."/>
            <person name="Culley D."/>
            <person name="Daum C."/>
            <person name="Ezra D."/>
            <person name="Gonzalez J."/>
            <person name="Henrissat B."/>
            <person name="Kuo A."/>
            <person name="Liang C."/>
            <person name="Lipzen A."/>
            <person name="Lutzoni F."/>
            <person name="Magnuson J."/>
            <person name="Mondo S."/>
            <person name="Nolan M."/>
            <person name="Ohm R."/>
            <person name="Pangilinan J."/>
            <person name="Park H.-J."/>
            <person name="Ramirez L."/>
            <person name="Alfaro M."/>
            <person name="Sun H."/>
            <person name="Tritt A."/>
            <person name="Yoshinaga Y."/>
            <person name="Zwiers L.-H."/>
            <person name="Turgeon B."/>
            <person name="Goodwin S."/>
            <person name="Spatafora J."/>
            <person name="Crous P."/>
            <person name="Grigoriev I."/>
        </authorList>
    </citation>
    <scope>NUCLEOTIDE SEQUENCE</scope>
    <source>
        <strain evidence="2">CBS 627.86</strain>
    </source>
</reference>
<feature type="region of interest" description="Disordered" evidence="1">
    <location>
        <begin position="1"/>
        <end position="31"/>
    </location>
</feature>
<dbReference type="EMBL" id="ML977322">
    <property type="protein sequence ID" value="KAF2115719.1"/>
    <property type="molecule type" value="Genomic_DNA"/>
</dbReference>
<evidence type="ECO:0000256" key="1">
    <source>
        <dbReference type="SAM" id="MobiDB-lite"/>
    </source>
</evidence>
<gene>
    <name evidence="2" type="ORF">BDV96DRAFT_645906</name>
</gene>
<sequence length="171" mass="19685">MADPLPETPKQPVSDNDSQPPHSPLPEAPQNGTEALPHSLFNVLDSRFCCTCDCDIAPEDDLIAFQSEKEELTLCMHCWQRSVTLWAVDALPSWLPSHFYDFVHSGLAIYREYAQFRMHRGHTFDCHVCKKRKTEKLVGFKNNLWDEYYCSNCFETEITSEKQGEKSVEPL</sequence>
<protein>
    <submittedName>
        <fullName evidence="2">Uncharacterized protein</fullName>
    </submittedName>
</protein>
<evidence type="ECO:0000313" key="3">
    <source>
        <dbReference type="Proteomes" id="UP000799770"/>
    </source>
</evidence>
<feature type="compositionally biased region" description="Polar residues" evidence="1">
    <location>
        <begin position="11"/>
        <end position="20"/>
    </location>
</feature>